<evidence type="ECO:0000256" key="1">
    <source>
        <dbReference type="PIRSR" id="PIRSR007531-1"/>
    </source>
</evidence>
<feature type="binding site" evidence="2">
    <location>
        <begin position="9"/>
        <end position="16"/>
    </location>
    <ligand>
        <name>ATP</name>
        <dbReference type="ChEBI" id="CHEBI:30616"/>
    </ligand>
</feature>
<dbReference type="PIRSF" id="PIRSF007531">
    <property type="entry name" value="CPT"/>
    <property type="match status" value="1"/>
</dbReference>
<evidence type="ECO:0000256" key="2">
    <source>
        <dbReference type="PIRSR" id="PIRSR007531-2"/>
    </source>
</evidence>
<dbReference type="Proteomes" id="UP000594001">
    <property type="component" value="Chromosome"/>
</dbReference>
<evidence type="ECO:0000313" key="4">
    <source>
        <dbReference type="Proteomes" id="UP000594001"/>
    </source>
</evidence>
<proteinExistence type="predicted"/>
<reference evidence="3 4" key="1">
    <citation type="submission" date="2020-06" db="EMBL/GenBank/DDBJ databases">
        <title>The endosymbiont of the kinetoplastid Bodo saltans is a Paracaedibacter-like alpha-proteobacterium possessing a putative toxin-antitoxin system.</title>
        <authorList>
            <person name="Midha S."/>
            <person name="Rigden D.J."/>
            <person name="Siozios S."/>
            <person name="Hurst G.D.D."/>
            <person name="Jackson A.P."/>
        </authorList>
    </citation>
    <scope>NUCLEOTIDE SEQUENCE [LARGE SCALE GENOMIC DNA]</scope>
    <source>
        <strain evidence="3">Lake Konstanz</strain>
    </source>
</reference>
<feature type="active site" evidence="1">
    <location>
        <position position="36"/>
    </location>
</feature>
<gene>
    <name evidence="3" type="ORF">CPBP_01217</name>
</gene>
<organism evidence="3 4">
    <name type="scientific">Candidatus Bodocaedibacter vickermanii</name>
    <dbReference type="NCBI Taxonomy" id="2741701"/>
    <lineage>
        <taxon>Bacteria</taxon>
        <taxon>Pseudomonadati</taxon>
        <taxon>Pseudomonadota</taxon>
        <taxon>Alphaproteobacteria</taxon>
        <taxon>Holosporales</taxon>
        <taxon>Candidatus Paracaedibacteraceae</taxon>
        <taxon>Candidatus Bodocaedibacter</taxon>
    </lineage>
</organism>
<dbReference type="Gene3D" id="3.40.50.300">
    <property type="entry name" value="P-loop containing nucleotide triphosphate hydrolases"/>
    <property type="match status" value="1"/>
</dbReference>
<dbReference type="GO" id="GO:0016740">
    <property type="term" value="F:transferase activity"/>
    <property type="evidence" value="ECO:0007669"/>
    <property type="project" value="UniProtKB-KW"/>
</dbReference>
<evidence type="ECO:0000313" key="3">
    <source>
        <dbReference type="EMBL" id="QOL20423.1"/>
    </source>
</evidence>
<dbReference type="Pfam" id="PF07931">
    <property type="entry name" value="CPT"/>
    <property type="match status" value="1"/>
</dbReference>
<dbReference type="EC" id="2.7.1.-" evidence="3"/>
<protein>
    <submittedName>
        <fullName evidence="3">Chloramphenicol 3-O phosphotransferase</fullName>
        <ecNumber evidence="3">2.7.1.-</ecNumber>
    </submittedName>
</protein>
<dbReference type="SUPFAM" id="SSF52540">
    <property type="entry name" value="P-loop containing nucleoside triphosphate hydrolases"/>
    <property type="match status" value="1"/>
</dbReference>
<keyword evidence="4" id="KW-1185">Reference proteome</keyword>
<dbReference type="InterPro" id="IPR012853">
    <property type="entry name" value="CPT"/>
</dbReference>
<accession>A0A7L9RUX7</accession>
<keyword evidence="3" id="KW-0808">Transferase</keyword>
<dbReference type="AlphaFoldDB" id="A0A7L9RUX7"/>
<name>A0A7L9RUX7_9PROT</name>
<dbReference type="EMBL" id="CP054719">
    <property type="protein sequence ID" value="QOL20423.1"/>
    <property type="molecule type" value="Genomic_DNA"/>
</dbReference>
<dbReference type="RefSeq" id="WP_350331970.1">
    <property type="nucleotide sequence ID" value="NZ_CP054719.1"/>
</dbReference>
<sequence>MSRIIFLNGCSSAGKTSISKAIQELSDTPWLHIGIDTFIGMLPSKFLEFGDRASEGYYSFIHSENERGTCIQVKTEPRGEVFFQEHVHKVVQLLADLGHDIIVDEVIFDKVSMDQYFQKLSNHRIFLVQVMCDINVLIERERLRGDRTVGLANDQFDRLKSFTYNYDLIADTTKVSAIDNACLILSNVPLHPLG</sequence>
<dbReference type="GO" id="GO:0005524">
    <property type="term" value="F:ATP binding"/>
    <property type="evidence" value="ECO:0007669"/>
    <property type="project" value="InterPro"/>
</dbReference>
<dbReference type="InterPro" id="IPR027417">
    <property type="entry name" value="P-loop_NTPase"/>
</dbReference>
<dbReference type="KEGG" id="pbal:CPBP_01217"/>